<proteinExistence type="predicted"/>
<evidence type="ECO:0000313" key="2">
    <source>
        <dbReference type="EMBL" id="KAH3871198.1"/>
    </source>
</evidence>
<reference evidence="2" key="2">
    <citation type="submission" date="2020-11" db="EMBL/GenBank/DDBJ databases">
        <authorList>
            <person name="McCartney M.A."/>
            <person name="Auch B."/>
            <person name="Kono T."/>
            <person name="Mallez S."/>
            <person name="Becker A."/>
            <person name="Gohl D.M."/>
            <person name="Silverstein K.A.T."/>
            <person name="Koren S."/>
            <person name="Bechman K.B."/>
            <person name="Herman A."/>
            <person name="Abrahante J.E."/>
            <person name="Garbe J."/>
        </authorList>
    </citation>
    <scope>NUCLEOTIDE SEQUENCE</scope>
    <source>
        <strain evidence="2">Duluth1</strain>
        <tissue evidence="2">Whole animal</tissue>
    </source>
</reference>
<name>A0A9D4RKX2_DREPO</name>
<dbReference type="AlphaFoldDB" id="A0A9D4RKX2"/>
<feature type="region of interest" description="Disordered" evidence="1">
    <location>
        <begin position="58"/>
        <end position="91"/>
    </location>
</feature>
<dbReference type="Proteomes" id="UP000828390">
    <property type="component" value="Unassembled WGS sequence"/>
</dbReference>
<organism evidence="2 3">
    <name type="scientific">Dreissena polymorpha</name>
    <name type="common">Zebra mussel</name>
    <name type="synonym">Mytilus polymorpha</name>
    <dbReference type="NCBI Taxonomy" id="45954"/>
    <lineage>
        <taxon>Eukaryota</taxon>
        <taxon>Metazoa</taxon>
        <taxon>Spiralia</taxon>
        <taxon>Lophotrochozoa</taxon>
        <taxon>Mollusca</taxon>
        <taxon>Bivalvia</taxon>
        <taxon>Autobranchia</taxon>
        <taxon>Heteroconchia</taxon>
        <taxon>Euheterodonta</taxon>
        <taxon>Imparidentia</taxon>
        <taxon>Neoheterodontei</taxon>
        <taxon>Myida</taxon>
        <taxon>Dreissenoidea</taxon>
        <taxon>Dreissenidae</taxon>
        <taxon>Dreissena</taxon>
    </lineage>
</organism>
<comment type="caution">
    <text evidence="2">The sequence shown here is derived from an EMBL/GenBank/DDBJ whole genome shotgun (WGS) entry which is preliminary data.</text>
</comment>
<keyword evidence="3" id="KW-1185">Reference proteome</keyword>
<protein>
    <submittedName>
        <fullName evidence="2">Uncharacterized protein</fullName>
    </submittedName>
</protein>
<dbReference type="EMBL" id="JAIWYP010000002">
    <property type="protein sequence ID" value="KAH3871198.1"/>
    <property type="molecule type" value="Genomic_DNA"/>
</dbReference>
<accession>A0A9D4RKX2</accession>
<sequence length="110" mass="12864">MMTQSNGCMWCHRIQTLWRISLQSERRPRKNGWPKMSFRDSETLLGHNTNECLVWASPPRRLPTRSTSARLSRQPRLPQHPSASSLKVCPKRNLKKILAKKENLRPTMVM</sequence>
<evidence type="ECO:0000313" key="3">
    <source>
        <dbReference type="Proteomes" id="UP000828390"/>
    </source>
</evidence>
<evidence type="ECO:0000256" key="1">
    <source>
        <dbReference type="SAM" id="MobiDB-lite"/>
    </source>
</evidence>
<reference evidence="2" key="1">
    <citation type="journal article" date="2019" name="bioRxiv">
        <title>The Genome of the Zebra Mussel, Dreissena polymorpha: A Resource for Invasive Species Research.</title>
        <authorList>
            <person name="McCartney M.A."/>
            <person name="Auch B."/>
            <person name="Kono T."/>
            <person name="Mallez S."/>
            <person name="Zhang Y."/>
            <person name="Obille A."/>
            <person name="Becker A."/>
            <person name="Abrahante J.E."/>
            <person name="Garbe J."/>
            <person name="Badalamenti J.P."/>
            <person name="Herman A."/>
            <person name="Mangelson H."/>
            <person name="Liachko I."/>
            <person name="Sullivan S."/>
            <person name="Sone E.D."/>
            <person name="Koren S."/>
            <person name="Silverstein K.A.T."/>
            <person name="Beckman K.B."/>
            <person name="Gohl D.M."/>
        </authorList>
    </citation>
    <scope>NUCLEOTIDE SEQUENCE</scope>
    <source>
        <strain evidence="2">Duluth1</strain>
        <tissue evidence="2">Whole animal</tissue>
    </source>
</reference>
<gene>
    <name evidence="2" type="ORF">DPMN_034392</name>
</gene>